<keyword evidence="2" id="KW-1185">Reference proteome</keyword>
<proteinExistence type="predicted"/>
<dbReference type="Proteomes" id="UP000008021">
    <property type="component" value="Chromosome 9"/>
</dbReference>
<dbReference type="AlphaFoldDB" id="A0A0E0EQ53"/>
<name>A0A0E0EQ53_9ORYZ</name>
<reference evidence="1" key="1">
    <citation type="submission" date="2015-04" db="UniProtKB">
        <authorList>
            <consortium name="EnsemblPlants"/>
        </authorList>
    </citation>
    <scope>IDENTIFICATION</scope>
</reference>
<evidence type="ECO:0000313" key="1">
    <source>
        <dbReference type="EnsemblPlants" id="OMERI09G02600.1"/>
    </source>
</evidence>
<dbReference type="Gramene" id="OMERI09G02600.1">
    <property type="protein sequence ID" value="OMERI09G02600.1"/>
    <property type="gene ID" value="OMERI09G02600"/>
</dbReference>
<accession>A0A0E0EQ53</accession>
<sequence>MPSSGLPSTVAAAEISTRRFDTARPRRWLRAKLAAAKNRLAGMAAEIPLLKSVVGSTKDAIVTRKKRAAVEDLRRCCGR</sequence>
<dbReference type="HOGENOM" id="CLU_2610063_0_0_1"/>
<evidence type="ECO:0000313" key="2">
    <source>
        <dbReference type="Proteomes" id="UP000008021"/>
    </source>
</evidence>
<dbReference type="EnsemblPlants" id="OMERI09G02600.1">
    <property type="protein sequence ID" value="OMERI09G02600.1"/>
    <property type="gene ID" value="OMERI09G02600"/>
</dbReference>
<organism evidence="1">
    <name type="scientific">Oryza meridionalis</name>
    <dbReference type="NCBI Taxonomy" id="40149"/>
    <lineage>
        <taxon>Eukaryota</taxon>
        <taxon>Viridiplantae</taxon>
        <taxon>Streptophyta</taxon>
        <taxon>Embryophyta</taxon>
        <taxon>Tracheophyta</taxon>
        <taxon>Spermatophyta</taxon>
        <taxon>Magnoliopsida</taxon>
        <taxon>Liliopsida</taxon>
        <taxon>Poales</taxon>
        <taxon>Poaceae</taxon>
        <taxon>BOP clade</taxon>
        <taxon>Oryzoideae</taxon>
        <taxon>Oryzeae</taxon>
        <taxon>Oryzinae</taxon>
        <taxon>Oryza</taxon>
    </lineage>
</organism>
<protein>
    <submittedName>
        <fullName evidence="1">Uncharacterized protein</fullName>
    </submittedName>
</protein>
<reference evidence="1" key="2">
    <citation type="submission" date="2018-05" db="EMBL/GenBank/DDBJ databases">
        <title>OmerRS3 (Oryza meridionalis Reference Sequence Version 3).</title>
        <authorList>
            <person name="Zhang J."/>
            <person name="Kudrna D."/>
            <person name="Lee S."/>
            <person name="Talag J."/>
            <person name="Welchert J."/>
            <person name="Wing R.A."/>
        </authorList>
    </citation>
    <scope>NUCLEOTIDE SEQUENCE [LARGE SCALE GENOMIC DNA]</scope>
    <source>
        <strain evidence="1">cv. OR44</strain>
    </source>
</reference>